<sequence length="704" mass="79505">MGVTVTLGALRLLVALYDIITFPFQICVQRPWRRRSKKKCLTKRLDPNDPYSPYVLVDQKASPIPPDVETLDRLFRYGVGCYREKNLFGVREVVRTVQETQKDGKSFTKVMLGQYRWTSLDEANNMVWSYARGFLSIGLKSRDKISIFAETRLEWLLTALACFRINVGVVTLYPNLGDDGLVLGINESDVSVVVTSQSQLPKLRKIAGRLPLLKHVIYMESSERADESGFPESVRVMTLSDLKNLMDDMDPDPPYESPTPDDLAILMYTSGSTGVPKGVVISHRNAMATTRAFQLLLGPVLTHPDETYIAYLPLAHIFEFASELICLVQGIPIGYSSPFTITDQSSGLVAGCKGDATLLRPTVMCGVPLMLDRIRKNIWQTVESKGQFSTQLFRFAINYKRFWLAHGFDTPILNRIIFRKVRQSVGGRLQLIISGSAPLSSDTHLFISDCLGLTLIQGYGMTETASSSTGMDYRFIVPGSVGPPVPNCLIRLVDWDEGNYHPTDKPNPRGEIVIGGDCVTEGYYKNKQLTEECFKDENGTRWFYTGDIGELLPDGNFKIIDRKKDIVKLQHGEYISLGKIESELKSCHLVENICVFANSLHDFAVALVSPNRVQLQNLAKELDKERYSWEEMCRDAEIVRRVTESVVGHGTKCRLLKWEIPRKVYLCSEEWTPETELVTAAFKVRRKAIENHYKDVLRSLYQSE</sequence>
<dbReference type="Pfam" id="PF00501">
    <property type="entry name" value="AMP-binding"/>
    <property type="match status" value="1"/>
</dbReference>
<organism evidence="10">
    <name type="scientific">Centruroides hentzi</name>
    <dbReference type="NCBI Taxonomy" id="88313"/>
    <lineage>
        <taxon>Eukaryota</taxon>
        <taxon>Metazoa</taxon>
        <taxon>Ecdysozoa</taxon>
        <taxon>Arthropoda</taxon>
        <taxon>Chelicerata</taxon>
        <taxon>Arachnida</taxon>
        <taxon>Scorpiones</taxon>
        <taxon>Buthida</taxon>
        <taxon>Buthoidea</taxon>
        <taxon>Buthidae</taxon>
        <taxon>Centruroides</taxon>
    </lineage>
</organism>
<evidence type="ECO:0000256" key="1">
    <source>
        <dbReference type="ARBA" id="ARBA00006432"/>
    </source>
</evidence>
<keyword evidence="4" id="KW-0276">Fatty acid metabolism</keyword>
<dbReference type="EMBL" id="GFWZ01000178">
    <property type="protein sequence ID" value="MBW20168.1"/>
    <property type="molecule type" value="Transcribed_RNA"/>
</dbReference>
<dbReference type="PROSITE" id="PS00455">
    <property type="entry name" value="AMP_BINDING"/>
    <property type="match status" value="1"/>
</dbReference>
<dbReference type="GO" id="GO:0005886">
    <property type="term" value="C:plasma membrane"/>
    <property type="evidence" value="ECO:0007669"/>
    <property type="project" value="TreeGrafter"/>
</dbReference>
<name>A0A2I9LP62_9SCOR</name>
<dbReference type="Gene3D" id="3.40.50.12780">
    <property type="entry name" value="N-terminal domain of ligase-like"/>
    <property type="match status" value="1"/>
</dbReference>
<feature type="transmembrane region" description="Helical" evidence="8">
    <location>
        <begin position="6"/>
        <end position="28"/>
    </location>
</feature>
<evidence type="ECO:0000259" key="9">
    <source>
        <dbReference type="Pfam" id="PF00501"/>
    </source>
</evidence>
<dbReference type="SUPFAM" id="SSF56801">
    <property type="entry name" value="Acetyl-CoA synthetase-like"/>
    <property type="match status" value="1"/>
</dbReference>
<feature type="domain" description="AMP-dependent synthetase/ligase" evidence="9">
    <location>
        <begin position="111"/>
        <end position="524"/>
    </location>
</feature>
<evidence type="ECO:0000256" key="7">
    <source>
        <dbReference type="ARBA" id="ARBA00036813"/>
    </source>
</evidence>
<dbReference type="InterPro" id="IPR000873">
    <property type="entry name" value="AMP-dep_synth/lig_dom"/>
</dbReference>
<evidence type="ECO:0000256" key="6">
    <source>
        <dbReference type="ARBA" id="ARBA00026121"/>
    </source>
</evidence>
<keyword evidence="8" id="KW-1133">Transmembrane helix</keyword>
<dbReference type="GO" id="GO:0005524">
    <property type="term" value="F:ATP binding"/>
    <property type="evidence" value="ECO:0007669"/>
    <property type="project" value="UniProtKB-KW"/>
</dbReference>
<dbReference type="GO" id="GO:0035336">
    <property type="term" value="P:long-chain fatty-acyl-CoA metabolic process"/>
    <property type="evidence" value="ECO:0007669"/>
    <property type="project" value="TreeGrafter"/>
</dbReference>
<dbReference type="InterPro" id="IPR020845">
    <property type="entry name" value="AMP-binding_CS"/>
</dbReference>
<evidence type="ECO:0000256" key="5">
    <source>
        <dbReference type="ARBA" id="ARBA00022840"/>
    </source>
</evidence>
<dbReference type="GO" id="GO:0005811">
    <property type="term" value="C:lipid droplet"/>
    <property type="evidence" value="ECO:0007669"/>
    <property type="project" value="TreeGrafter"/>
</dbReference>
<keyword evidence="2 10" id="KW-0436">Ligase</keyword>
<keyword evidence="8" id="KW-0472">Membrane</keyword>
<dbReference type="GO" id="GO:0005783">
    <property type="term" value="C:endoplasmic reticulum"/>
    <property type="evidence" value="ECO:0007669"/>
    <property type="project" value="TreeGrafter"/>
</dbReference>
<accession>A0A2I9LP62</accession>
<dbReference type="PANTHER" id="PTHR43272:SF83">
    <property type="entry name" value="ACYL-COA SYNTHETASE LONG-CHAIN, ISOFORM J"/>
    <property type="match status" value="1"/>
</dbReference>
<keyword evidence="8" id="KW-0812">Transmembrane</keyword>
<evidence type="ECO:0000256" key="8">
    <source>
        <dbReference type="SAM" id="Phobius"/>
    </source>
</evidence>
<protein>
    <recommendedName>
        <fullName evidence="6">long-chain-fatty-acid--CoA ligase</fullName>
        <ecNumber evidence="6">6.2.1.3</ecNumber>
    </recommendedName>
</protein>
<evidence type="ECO:0000256" key="2">
    <source>
        <dbReference type="ARBA" id="ARBA00022598"/>
    </source>
</evidence>
<dbReference type="AlphaFoldDB" id="A0A2I9LP62"/>
<comment type="similarity">
    <text evidence="1">Belongs to the ATP-dependent AMP-binding enzyme family.</text>
</comment>
<keyword evidence="3" id="KW-0547">Nucleotide-binding</keyword>
<dbReference type="InterPro" id="IPR042099">
    <property type="entry name" value="ANL_N_sf"/>
</dbReference>
<dbReference type="PANTHER" id="PTHR43272">
    <property type="entry name" value="LONG-CHAIN-FATTY-ACID--COA LIGASE"/>
    <property type="match status" value="1"/>
</dbReference>
<evidence type="ECO:0000313" key="10">
    <source>
        <dbReference type="EMBL" id="MBW20168.1"/>
    </source>
</evidence>
<evidence type="ECO:0000256" key="3">
    <source>
        <dbReference type="ARBA" id="ARBA00022741"/>
    </source>
</evidence>
<keyword evidence="5" id="KW-0067">ATP-binding</keyword>
<keyword evidence="4" id="KW-0443">Lipid metabolism</keyword>
<evidence type="ECO:0000256" key="4">
    <source>
        <dbReference type="ARBA" id="ARBA00022832"/>
    </source>
</evidence>
<dbReference type="GO" id="GO:0090433">
    <property type="term" value="F:palmitoyl-CoA ligase activity"/>
    <property type="evidence" value="ECO:0007669"/>
    <property type="project" value="TreeGrafter"/>
</dbReference>
<proteinExistence type="inferred from homology"/>
<dbReference type="GO" id="GO:0030182">
    <property type="term" value="P:neuron differentiation"/>
    <property type="evidence" value="ECO:0007669"/>
    <property type="project" value="TreeGrafter"/>
</dbReference>
<comment type="catalytic activity">
    <reaction evidence="7">
        <text>a long-chain fatty acid + ATP + CoA = a long-chain fatty acyl-CoA + AMP + diphosphate</text>
        <dbReference type="Rhea" id="RHEA:15421"/>
        <dbReference type="ChEBI" id="CHEBI:30616"/>
        <dbReference type="ChEBI" id="CHEBI:33019"/>
        <dbReference type="ChEBI" id="CHEBI:57287"/>
        <dbReference type="ChEBI" id="CHEBI:57560"/>
        <dbReference type="ChEBI" id="CHEBI:83139"/>
        <dbReference type="ChEBI" id="CHEBI:456215"/>
        <dbReference type="EC" id="6.2.1.3"/>
    </reaction>
</comment>
<reference evidence="10" key="1">
    <citation type="journal article" date="2017" name="Toxicon">
        <title>Venom-gland transcriptomics and venom proteomics of the Hentz striped scorpion (Centruroides hentzi; Buthidae) reveal high toxin diversity in a harmless member of a lethal family.</title>
        <authorList>
            <person name="Ward M.J."/>
            <person name="Ellsworth S.A."/>
            <person name="Rokyta D.R."/>
        </authorList>
    </citation>
    <scope>NUCLEOTIDE SEQUENCE</scope>
    <source>
        <tissue evidence="10">Venom gland</tissue>
    </source>
</reference>
<dbReference type="EC" id="6.2.1.3" evidence="6"/>